<dbReference type="Proteomes" id="UP000450917">
    <property type="component" value="Unassembled WGS sequence"/>
</dbReference>
<dbReference type="Pfam" id="PF00561">
    <property type="entry name" value="Abhydrolase_1"/>
    <property type="match status" value="1"/>
</dbReference>
<dbReference type="EMBL" id="WNZX01000005">
    <property type="protein sequence ID" value="MUG70629.1"/>
    <property type="molecule type" value="Genomic_DNA"/>
</dbReference>
<dbReference type="SUPFAM" id="SSF53474">
    <property type="entry name" value="alpha/beta-Hydrolases"/>
    <property type="match status" value="1"/>
</dbReference>
<dbReference type="InterPro" id="IPR029058">
    <property type="entry name" value="AB_hydrolase_fold"/>
</dbReference>
<dbReference type="PRINTS" id="PR00111">
    <property type="entry name" value="ABHYDROLASE"/>
</dbReference>
<evidence type="ECO:0000259" key="2">
    <source>
        <dbReference type="Pfam" id="PF00561"/>
    </source>
</evidence>
<dbReference type="AlphaFoldDB" id="A0A7X3CT34"/>
<feature type="domain" description="AB hydrolase-1" evidence="2">
    <location>
        <begin position="35"/>
        <end position="141"/>
    </location>
</feature>
<dbReference type="Gene3D" id="3.40.50.1820">
    <property type="entry name" value="alpha/beta hydrolase"/>
    <property type="match status" value="1"/>
</dbReference>
<protein>
    <submittedName>
        <fullName evidence="3">Alpha/beta fold hydrolase</fullName>
    </submittedName>
</protein>
<comment type="caution">
    <text evidence="3">The sequence shown here is derived from an EMBL/GenBank/DDBJ whole genome shotgun (WGS) entry which is preliminary data.</text>
</comment>
<sequence length="294" mass="33637">MAQKILDHNGNPVTHGRETVNGVRLHYYTAGEGEPVVLLHGVPKTSYYWRNVLPKLSHKYKVIVPDLRGFGDSARTLTGYDMPNMAEDIAQLMTALGHEKFFLVGEDWGAAVGMALAMQYQDRVKKFVYTEMLLPGFGLEDWSHLTEENVRTNHWIWHINFYNVRDFPELLISGREMLYFSHFIRHECYDPTAVSEEAIAEYVRCYAAPGGLRAMFEVYRATFQDAAFFKTALDNKLKMPVLALGSTYFIGEENTREMKLVAENVEEASLPWGHQLAEECPNELSEILLNFISK</sequence>
<dbReference type="GO" id="GO:0016787">
    <property type="term" value="F:hydrolase activity"/>
    <property type="evidence" value="ECO:0007669"/>
    <property type="project" value="UniProtKB-KW"/>
</dbReference>
<keyword evidence="4" id="KW-1185">Reference proteome</keyword>
<dbReference type="InterPro" id="IPR000073">
    <property type="entry name" value="AB_hydrolase_1"/>
</dbReference>
<dbReference type="PRINTS" id="PR00412">
    <property type="entry name" value="EPOXHYDRLASE"/>
</dbReference>
<proteinExistence type="predicted"/>
<accession>A0A7X3CT34</accession>
<evidence type="ECO:0000313" key="3">
    <source>
        <dbReference type="EMBL" id="MUG70629.1"/>
    </source>
</evidence>
<gene>
    <name evidence="3" type="ORF">GNP93_08040</name>
</gene>
<evidence type="ECO:0000256" key="1">
    <source>
        <dbReference type="ARBA" id="ARBA00022801"/>
    </source>
</evidence>
<name>A0A7X3CT34_9BACL</name>
<organism evidence="3 4">
    <name type="scientific">Paenibacillus validus</name>
    <dbReference type="NCBI Taxonomy" id="44253"/>
    <lineage>
        <taxon>Bacteria</taxon>
        <taxon>Bacillati</taxon>
        <taxon>Bacillota</taxon>
        <taxon>Bacilli</taxon>
        <taxon>Bacillales</taxon>
        <taxon>Paenibacillaceae</taxon>
        <taxon>Paenibacillus</taxon>
    </lineage>
</organism>
<dbReference type="RefSeq" id="WP_054797830.1">
    <property type="nucleotide sequence ID" value="NZ_JARTHJ010000017.1"/>
</dbReference>
<reference evidence="3 4" key="1">
    <citation type="submission" date="2019-11" db="EMBL/GenBank/DDBJ databases">
        <title>Draft genome sequences of five Paenibacillus species of dairy origin.</title>
        <authorList>
            <person name="Olajide A.M."/>
            <person name="Chen S."/>
            <person name="Lapointe G."/>
        </authorList>
    </citation>
    <scope>NUCLEOTIDE SEQUENCE [LARGE SCALE GENOMIC DNA]</scope>
    <source>
        <strain evidence="3 4">2CS3</strain>
    </source>
</reference>
<evidence type="ECO:0000313" key="4">
    <source>
        <dbReference type="Proteomes" id="UP000450917"/>
    </source>
</evidence>
<dbReference type="InterPro" id="IPR000639">
    <property type="entry name" value="Epox_hydrolase-like"/>
</dbReference>
<dbReference type="PANTHER" id="PTHR43329">
    <property type="entry name" value="EPOXIDE HYDROLASE"/>
    <property type="match status" value="1"/>
</dbReference>
<keyword evidence="1 3" id="KW-0378">Hydrolase</keyword>